<dbReference type="AlphaFoldDB" id="A0A0F9FAK1"/>
<organism evidence="1">
    <name type="scientific">marine sediment metagenome</name>
    <dbReference type="NCBI Taxonomy" id="412755"/>
    <lineage>
        <taxon>unclassified sequences</taxon>
        <taxon>metagenomes</taxon>
        <taxon>ecological metagenomes</taxon>
    </lineage>
</organism>
<comment type="caution">
    <text evidence="1">The sequence shown here is derived from an EMBL/GenBank/DDBJ whole genome shotgun (WGS) entry which is preliminary data.</text>
</comment>
<reference evidence="1" key="1">
    <citation type="journal article" date="2015" name="Nature">
        <title>Complex archaea that bridge the gap between prokaryotes and eukaryotes.</title>
        <authorList>
            <person name="Spang A."/>
            <person name="Saw J.H."/>
            <person name="Jorgensen S.L."/>
            <person name="Zaremba-Niedzwiedzka K."/>
            <person name="Martijn J."/>
            <person name="Lind A.E."/>
            <person name="van Eijk R."/>
            <person name="Schleper C."/>
            <person name="Guy L."/>
            <person name="Ettema T.J."/>
        </authorList>
    </citation>
    <scope>NUCLEOTIDE SEQUENCE</scope>
</reference>
<accession>A0A0F9FAK1</accession>
<proteinExistence type="predicted"/>
<gene>
    <name evidence="1" type="ORF">LCGC14_1975190</name>
</gene>
<name>A0A0F9FAK1_9ZZZZ</name>
<evidence type="ECO:0000313" key="1">
    <source>
        <dbReference type="EMBL" id="KKL83394.1"/>
    </source>
</evidence>
<sequence>MVGTFSVSQAVIDKAGKNVSDDLKTGWAITSEFEKWIEEAEAVISTISRFDYVANSAAITTNGTPIIKEVVSNLAAIQAVKYDMSGYTTIGEAESIITVLRDGALRDLSILRDQKGVKFVKDGA</sequence>
<protein>
    <submittedName>
        <fullName evidence="1">Uncharacterized protein</fullName>
    </submittedName>
</protein>
<dbReference type="EMBL" id="LAZR01021988">
    <property type="protein sequence ID" value="KKL83394.1"/>
    <property type="molecule type" value="Genomic_DNA"/>
</dbReference>